<proteinExistence type="predicted"/>
<dbReference type="EMBL" id="JAKLTR010000005">
    <property type="protein sequence ID" value="MCG2614658.1"/>
    <property type="molecule type" value="Genomic_DNA"/>
</dbReference>
<evidence type="ECO:0000256" key="1">
    <source>
        <dbReference type="SAM" id="SignalP"/>
    </source>
</evidence>
<dbReference type="InterPro" id="IPR012334">
    <property type="entry name" value="Pectin_lyas_fold"/>
</dbReference>
<keyword evidence="1" id="KW-0732">Signal</keyword>
<dbReference type="InterPro" id="IPR011050">
    <property type="entry name" value="Pectin_lyase_fold/virulence"/>
</dbReference>
<evidence type="ECO:0000313" key="3">
    <source>
        <dbReference type="Proteomes" id="UP001165367"/>
    </source>
</evidence>
<organism evidence="2 3">
    <name type="scientific">Terrimonas ginsenosidimutans</name>
    <dbReference type="NCBI Taxonomy" id="2908004"/>
    <lineage>
        <taxon>Bacteria</taxon>
        <taxon>Pseudomonadati</taxon>
        <taxon>Bacteroidota</taxon>
        <taxon>Chitinophagia</taxon>
        <taxon>Chitinophagales</taxon>
        <taxon>Chitinophagaceae</taxon>
        <taxon>Terrimonas</taxon>
    </lineage>
</organism>
<dbReference type="RefSeq" id="WP_237871284.1">
    <property type="nucleotide sequence ID" value="NZ_JAKLTR010000005.1"/>
</dbReference>
<reference evidence="2" key="1">
    <citation type="submission" date="2022-01" db="EMBL/GenBank/DDBJ databases">
        <authorList>
            <person name="Jo J.-H."/>
            <person name="Im W.-T."/>
        </authorList>
    </citation>
    <scope>NUCLEOTIDE SEQUENCE</scope>
    <source>
        <strain evidence="2">NA20</strain>
    </source>
</reference>
<feature type="chain" id="PRO_5046821199" description="Right handed beta helix domain-containing protein" evidence="1">
    <location>
        <begin position="20"/>
        <end position="349"/>
    </location>
</feature>
<protein>
    <recommendedName>
        <fullName evidence="4">Right handed beta helix domain-containing protein</fullName>
    </recommendedName>
</protein>
<evidence type="ECO:0008006" key="4">
    <source>
        <dbReference type="Google" id="ProtNLM"/>
    </source>
</evidence>
<dbReference type="SUPFAM" id="SSF51126">
    <property type="entry name" value="Pectin lyase-like"/>
    <property type="match status" value="1"/>
</dbReference>
<dbReference type="Gene3D" id="2.160.20.10">
    <property type="entry name" value="Single-stranded right-handed beta-helix, Pectin lyase-like"/>
    <property type="match status" value="1"/>
</dbReference>
<feature type="signal peptide" evidence="1">
    <location>
        <begin position="1"/>
        <end position="19"/>
    </location>
</feature>
<name>A0ABS9KQQ5_9BACT</name>
<accession>A0ABS9KQQ5</accession>
<sequence>MKYLSFLLALVFITSTADARIWRINNNIGINADFTTFHEAVNSSSVVAGDTLYFEPSTTDYQTNSISVSKRLVMIGPGYFLDPSNTFSPGNPNLQVATADVRLGFFRIDAGGEGSKILGLSIVGGVYLNATADIVFERNIFGGYVHFEAGTVNNVTFRKNFFYGNAVGNSSSVTITNFVCENNIFYNNGHISLDRLSGTGNIFRNNSALNGGNGFVLVNTYIANNIFGTYGASVLTNSTVKNNFFQMNQPLSGTATNNVVSQDMTAVFVAGTTGSFDSRLALKAGSPAIGAGLTVGSVVSPNCGAYGGPDPYKLSGIPNIPTIYTLTVPTSIPSGTATMNVTFSTRNNN</sequence>
<keyword evidence="3" id="KW-1185">Reference proteome</keyword>
<comment type="caution">
    <text evidence="2">The sequence shown here is derived from an EMBL/GenBank/DDBJ whole genome shotgun (WGS) entry which is preliminary data.</text>
</comment>
<dbReference type="Proteomes" id="UP001165367">
    <property type="component" value="Unassembled WGS sequence"/>
</dbReference>
<evidence type="ECO:0000313" key="2">
    <source>
        <dbReference type="EMBL" id="MCG2614658.1"/>
    </source>
</evidence>
<gene>
    <name evidence="2" type="ORF">LZZ85_10215</name>
</gene>